<gene>
    <name evidence="1" type="ORF">A3G31_10155</name>
</gene>
<name>A0A1F7SL47_9BACT</name>
<evidence type="ECO:0000313" key="2">
    <source>
        <dbReference type="Proteomes" id="UP000178082"/>
    </source>
</evidence>
<sequence>MRAGPSLVIASDSEAISAENSQQTPLSEKDIILLTPPLAKGDLGGFSEKKTLNPGEFVFDIKDGKLWLEAKETDLQKQLKAIAEKAKNR</sequence>
<dbReference type="Proteomes" id="UP000178082">
    <property type="component" value="Unassembled WGS sequence"/>
</dbReference>
<reference evidence="1 2" key="1">
    <citation type="journal article" date="2016" name="Nat. Commun.">
        <title>Thousands of microbial genomes shed light on interconnected biogeochemical processes in an aquifer system.</title>
        <authorList>
            <person name="Anantharaman K."/>
            <person name="Brown C.T."/>
            <person name="Hug L.A."/>
            <person name="Sharon I."/>
            <person name="Castelle C.J."/>
            <person name="Probst A.J."/>
            <person name="Thomas B.C."/>
            <person name="Singh A."/>
            <person name="Wilkins M.J."/>
            <person name="Karaoz U."/>
            <person name="Brodie E.L."/>
            <person name="Williams K.H."/>
            <person name="Hubbard S.S."/>
            <person name="Banfield J.F."/>
        </authorList>
    </citation>
    <scope>NUCLEOTIDE SEQUENCE [LARGE SCALE GENOMIC DNA]</scope>
</reference>
<organism evidence="1 2">
    <name type="scientific">Candidatus Schekmanbacteria bacterium RIFCSPLOWO2_12_FULL_38_15</name>
    <dbReference type="NCBI Taxonomy" id="1817883"/>
    <lineage>
        <taxon>Bacteria</taxon>
        <taxon>Candidatus Schekmaniibacteriota</taxon>
    </lineage>
</organism>
<dbReference type="STRING" id="1817883.A3G31_10155"/>
<dbReference type="AlphaFoldDB" id="A0A1F7SL47"/>
<accession>A0A1F7SL47</accession>
<proteinExistence type="predicted"/>
<evidence type="ECO:0000313" key="1">
    <source>
        <dbReference type="EMBL" id="OGL54512.1"/>
    </source>
</evidence>
<comment type="caution">
    <text evidence="1">The sequence shown here is derived from an EMBL/GenBank/DDBJ whole genome shotgun (WGS) entry which is preliminary data.</text>
</comment>
<dbReference type="EMBL" id="MGDI01000011">
    <property type="protein sequence ID" value="OGL54512.1"/>
    <property type="molecule type" value="Genomic_DNA"/>
</dbReference>
<protein>
    <submittedName>
        <fullName evidence="1">Uncharacterized protein</fullName>
    </submittedName>
</protein>